<keyword evidence="1" id="KW-0325">Glycoprotein</keyword>
<comment type="caution">
    <text evidence="3">The sequence shown here is derived from an EMBL/GenBank/DDBJ whole genome shotgun (WGS) entry which is preliminary data.</text>
</comment>
<proteinExistence type="predicted"/>
<dbReference type="Pfam" id="PF00135">
    <property type="entry name" value="COesterase"/>
    <property type="match status" value="2"/>
</dbReference>
<sequence>MAPNRRAQTPNDHENGAIAGESLRCEGSANLIVNTKFGKVQGTEQRTIINNVDYYAFWGIPYAVPPVGNMRFLSPVPHEGWSDTLIADKEKEPCVQLNHNARKGPLLHRYGKEDCLYLNVFAPDFDRESDTKNPVIVFIYNEQFRNSYNSSQYGPDFFIEQSVIVVQIHHRLSVFGFISAEDEILPGNAGLRDILLSLKWIQNNIALFGGDSKKVTLMGVQGGAVAVELLLNTKEAEGLFHAAILQSGTSFSSMYLQTEPRRRAFRLAEKVNRASSSTKSLLKNLNDATAEELMIKELTALPDEYSLTEQKGLLAFGPVVEKDNEGLLAEYPENIVDRLNVPIMVGFNSREGIDGALTYLNEPRYLSFAEKYFRLHLPIRTGYKFDPNDDAYLKAIGEVKRFYFSNGRIKVRRPAEYVTYIGDVVSMYPIDYAIKKYAEYSLSPIFYYHFDYAGVLNENKKKSLNISTVSDGTWGAVTGDELCYLFVCPKLKEQYVKLNELDSDDILVQRNLVRVWANFAKHGDPTPDEDTGIEFKWLPYKKETNKYLHITNTMEIKENLYARRFKFWDELINKWRDDIIVNTNSGKVAGKRVKSILENQEYYSFLGIPYAEPPIGERRFLAPIPHEGWPEILECKKERPACSQNFLPVRQFPRYGYFGSEDCLHLSIHTPRLSPQEPLNLPTVVFIYNEQFRLSYNGSKDYSPDFFMEQDVIVVSVNHRLGALGFLSYEDDLLPGNNGLRDVILALQWLKSNIKYFGGDSDRITLMGNQGGSVLVDMLLFAPKAKGLFHRAILQSGTSWNSLYFSGGSRDKALKLAEEAEMPSGTSKDLLSNLQKVPAFNLTVLEPNVIHADESRAIQRGGMAFSPIVEHEHPDAIITKLPEESSIDIDIPIMIGYNSREGIELVERFLRKPQYLTFADRDFLLLFPIRTNYHFEINHAIYYDAVQEVKDFYFDEGYVKISRPGEYMTYVADIMQFYSVDYTVRKYANESKAPVYYYTFDYDGEFNARKKFNLKDAINYDGTWGASVTDELCYLFVCNSLRKTYAKALKAEDSEEISVLKNMVKLWTDFIKTGNPTPTKDGHDNFVWTPVTKNDKHCLLINEEMQMKTNLHQNRVDFWNDFIQKYKEMAVDGVIKDQKDEL</sequence>
<dbReference type="InterPro" id="IPR019819">
    <property type="entry name" value="Carboxylesterase_B_CS"/>
</dbReference>
<dbReference type="Gene3D" id="3.40.50.1820">
    <property type="entry name" value="alpha/beta hydrolase"/>
    <property type="match status" value="2"/>
</dbReference>
<dbReference type="Proteomes" id="UP000299102">
    <property type="component" value="Unassembled WGS sequence"/>
</dbReference>
<keyword evidence="4" id="KW-1185">Reference proteome</keyword>
<feature type="domain" description="Carboxylesterase type B" evidence="2">
    <location>
        <begin position="578"/>
        <end position="1119"/>
    </location>
</feature>
<organism evidence="3 4">
    <name type="scientific">Eumeta variegata</name>
    <name type="common">Bagworm moth</name>
    <name type="synonym">Eumeta japonica</name>
    <dbReference type="NCBI Taxonomy" id="151549"/>
    <lineage>
        <taxon>Eukaryota</taxon>
        <taxon>Metazoa</taxon>
        <taxon>Ecdysozoa</taxon>
        <taxon>Arthropoda</taxon>
        <taxon>Hexapoda</taxon>
        <taxon>Insecta</taxon>
        <taxon>Pterygota</taxon>
        <taxon>Neoptera</taxon>
        <taxon>Endopterygota</taxon>
        <taxon>Lepidoptera</taxon>
        <taxon>Glossata</taxon>
        <taxon>Ditrysia</taxon>
        <taxon>Tineoidea</taxon>
        <taxon>Psychidae</taxon>
        <taxon>Oiketicinae</taxon>
        <taxon>Eumeta</taxon>
    </lineage>
</organism>
<dbReference type="OrthoDB" id="3200163at2759"/>
<gene>
    <name evidence="3" type="ORF">EVAR_77137_1</name>
</gene>
<dbReference type="STRING" id="151549.A0A4C1T2K1"/>
<dbReference type="AlphaFoldDB" id="A0A4C1T2K1"/>
<evidence type="ECO:0000313" key="4">
    <source>
        <dbReference type="Proteomes" id="UP000299102"/>
    </source>
</evidence>
<dbReference type="SUPFAM" id="SSF53474">
    <property type="entry name" value="alpha/beta-Hydrolases"/>
    <property type="match status" value="2"/>
</dbReference>
<dbReference type="PROSITE" id="PS00941">
    <property type="entry name" value="CARBOXYLESTERASE_B_2"/>
    <property type="match status" value="1"/>
</dbReference>
<dbReference type="PANTHER" id="PTHR11559">
    <property type="entry name" value="CARBOXYLESTERASE"/>
    <property type="match status" value="1"/>
</dbReference>
<feature type="domain" description="Carboxylesterase type B" evidence="2">
    <location>
        <begin position="31"/>
        <end position="568"/>
    </location>
</feature>
<evidence type="ECO:0000256" key="1">
    <source>
        <dbReference type="ARBA" id="ARBA00023180"/>
    </source>
</evidence>
<dbReference type="InterPro" id="IPR002018">
    <property type="entry name" value="CarbesteraseB"/>
</dbReference>
<accession>A0A4C1T2K1</accession>
<dbReference type="InterPro" id="IPR029058">
    <property type="entry name" value="AB_hydrolase_fold"/>
</dbReference>
<name>A0A4C1T2K1_EUMVA</name>
<dbReference type="EMBL" id="BGZK01000031">
    <property type="protein sequence ID" value="GBP08436.1"/>
    <property type="molecule type" value="Genomic_DNA"/>
</dbReference>
<reference evidence="3 4" key="1">
    <citation type="journal article" date="2019" name="Commun. Biol.">
        <title>The bagworm genome reveals a unique fibroin gene that provides high tensile strength.</title>
        <authorList>
            <person name="Kono N."/>
            <person name="Nakamura H."/>
            <person name="Ohtoshi R."/>
            <person name="Tomita M."/>
            <person name="Numata K."/>
            <person name="Arakawa K."/>
        </authorList>
    </citation>
    <scope>NUCLEOTIDE SEQUENCE [LARGE SCALE GENOMIC DNA]</scope>
</reference>
<protein>
    <submittedName>
        <fullName evidence="3">Esterase FE4</fullName>
    </submittedName>
</protein>
<evidence type="ECO:0000313" key="3">
    <source>
        <dbReference type="EMBL" id="GBP08436.1"/>
    </source>
</evidence>
<evidence type="ECO:0000259" key="2">
    <source>
        <dbReference type="Pfam" id="PF00135"/>
    </source>
</evidence>
<dbReference type="InterPro" id="IPR050309">
    <property type="entry name" value="Type-B_Carboxylest/Lipase"/>
</dbReference>